<evidence type="ECO:0000313" key="6">
    <source>
        <dbReference type="Proteomes" id="UP000599009"/>
    </source>
</evidence>
<organism evidence="5 6">
    <name type="scientific">Luteimonas terricola</name>
    <dbReference type="NCBI Taxonomy" id="645597"/>
    <lineage>
        <taxon>Bacteria</taxon>
        <taxon>Pseudomonadati</taxon>
        <taxon>Pseudomonadota</taxon>
        <taxon>Gammaproteobacteria</taxon>
        <taxon>Lysobacterales</taxon>
        <taxon>Lysobacteraceae</taxon>
        <taxon>Luteimonas</taxon>
    </lineage>
</organism>
<dbReference type="NCBIfam" id="TIGR01484">
    <property type="entry name" value="HAD-SF-IIB"/>
    <property type="match status" value="1"/>
</dbReference>
<dbReference type="InterPro" id="IPR036412">
    <property type="entry name" value="HAD-like_sf"/>
</dbReference>
<evidence type="ECO:0000256" key="3">
    <source>
        <dbReference type="ARBA" id="ARBA00022801"/>
    </source>
</evidence>
<accession>A0ABQ2E8I1</accession>
<dbReference type="PANTHER" id="PTHR43768:SF3">
    <property type="entry name" value="TREHALOSE 6-PHOSPHATE PHOSPHATASE"/>
    <property type="match status" value="1"/>
</dbReference>
<name>A0ABQ2E8I1_9GAMM</name>
<dbReference type="PANTHER" id="PTHR43768">
    <property type="entry name" value="TREHALOSE 6-PHOSPHATE PHOSPHATASE"/>
    <property type="match status" value="1"/>
</dbReference>
<dbReference type="EC" id="3.1.3.12" evidence="4"/>
<dbReference type="Proteomes" id="UP000599009">
    <property type="component" value="Unassembled WGS sequence"/>
</dbReference>
<keyword evidence="6" id="KW-1185">Reference proteome</keyword>
<comment type="caution">
    <text evidence="5">The sequence shown here is derived from an EMBL/GenBank/DDBJ whole genome shotgun (WGS) entry which is preliminary data.</text>
</comment>
<comment type="function">
    <text evidence="4">Removes the phosphate from trehalose 6-phosphate to produce free trehalose.</text>
</comment>
<dbReference type="RefSeq" id="WP_132985397.1">
    <property type="nucleotide sequence ID" value="NZ_BMME01000001.1"/>
</dbReference>
<protein>
    <recommendedName>
        <fullName evidence="4">Trehalose 6-phosphate phosphatase</fullName>
        <ecNumber evidence="4">3.1.3.12</ecNumber>
    </recommendedName>
</protein>
<dbReference type="Pfam" id="PF02358">
    <property type="entry name" value="Trehalose_PPase"/>
    <property type="match status" value="1"/>
</dbReference>
<dbReference type="EMBL" id="BMME01000001">
    <property type="protein sequence ID" value="GGJ99747.1"/>
    <property type="molecule type" value="Genomic_DNA"/>
</dbReference>
<dbReference type="InterPro" id="IPR006379">
    <property type="entry name" value="HAD-SF_hydro_IIB"/>
</dbReference>
<dbReference type="NCBIfam" id="TIGR00685">
    <property type="entry name" value="T6PP"/>
    <property type="match status" value="1"/>
</dbReference>
<keyword evidence="4" id="KW-0460">Magnesium</keyword>
<dbReference type="InterPro" id="IPR023214">
    <property type="entry name" value="HAD_sf"/>
</dbReference>
<reference evidence="6" key="1">
    <citation type="journal article" date="2019" name="Int. J. Syst. Evol. Microbiol.">
        <title>The Global Catalogue of Microorganisms (GCM) 10K type strain sequencing project: providing services to taxonomists for standard genome sequencing and annotation.</title>
        <authorList>
            <consortium name="The Broad Institute Genomics Platform"/>
            <consortium name="The Broad Institute Genome Sequencing Center for Infectious Disease"/>
            <person name="Wu L."/>
            <person name="Ma J."/>
        </authorList>
    </citation>
    <scope>NUCLEOTIDE SEQUENCE [LARGE SCALE GENOMIC DNA]</scope>
    <source>
        <strain evidence="6">CGMCC 1.8985</strain>
    </source>
</reference>
<dbReference type="Gene3D" id="3.30.70.1020">
    <property type="entry name" value="Trehalose-6-phosphate phosphatase related protein, domain 2"/>
    <property type="match status" value="1"/>
</dbReference>
<evidence type="ECO:0000256" key="1">
    <source>
        <dbReference type="ARBA" id="ARBA00005199"/>
    </source>
</evidence>
<comment type="pathway">
    <text evidence="1 4">Glycan biosynthesis; trehalose biosynthesis.</text>
</comment>
<dbReference type="Gene3D" id="3.40.50.1000">
    <property type="entry name" value="HAD superfamily/HAD-like"/>
    <property type="match status" value="1"/>
</dbReference>
<proteinExistence type="inferred from homology"/>
<keyword evidence="3 4" id="KW-0378">Hydrolase</keyword>
<evidence type="ECO:0000256" key="4">
    <source>
        <dbReference type="RuleBase" id="RU361117"/>
    </source>
</evidence>
<evidence type="ECO:0000313" key="5">
    <source>
        <dbReference type="EMBL" id="GGJ99747.1"/>
    </source>
</evidence>
<dbReference type="InterPro" id="IPR044651">
    <property type="entry name" value="OTSB-like"/>
</dbReference>
<gene>
    <name evidence="5" type="primary">ostB</name>
    <name evidence="5" type="ORF">GCM10011394_06170</name>
</gene>
<sequence>MAAETPVLPPPPPIDDSCALFLDVDGTLLDFAPSPDEVSVPGHLREALRALHRRLDGAVALVSGRSLATLDTLLAPHVMPAAGLHGLERRHGRRGHRAPRAPAALALVRTEAERVAARHPGAIVEDKGAALALHWRAAPQASGELQAFAIAALPRLPGYRLQPGNDVLELRPAEHKGGRADKGAAILAFMDEAPFAGRRPVFAGDDITDEAGFAAVNARDGVSVLVGLPRESAAHFALAGPAAVHAWIGAQA</sequence>
<dbReference type="CDD" id="cd01627">
    <property type="entry name" value="HAD_TPP"/>
    <property type="match status" value="1"/>
</dbReference>
<keyword evidence="4" id="KW-0479">Metal-binding</keyword>
<comment type="similarity">
    <text evidence="2 4">Belongs to the trehalose phosphatase family.</text>
</comment>
<evidence type="ECO:0000256" key="2">
    <source>
        <dbReference type="ARBA" id="ARBA00008770"/>
    </source>
</evidence>
<comment type="cofactor">
    <cofactor evidence="4">
        <name>Mg(2+)</name>
        <dbReference type="ChEBI" id="CHEBI:18420"/>
    </cofactor>
</comment>
<comment type="catalytic activity">
    <reaction evidence="4">
        <text>alpha,alpha-trehalose 6-phosphate + H2O = alpha,alpha-trehalose + phosphate</text>
        <dbReference type="Rhea" id="RHEA:23420"/>
        <dbReference type="ChEBI" id="CHEBI:15377"/>
        <dbReference type="ChEBI" id="CHEBI:16551"/>
        <dbReference type="ChEBI" id="CHEBI:43474"/>
        <dbReference type="ChEBI" id="CHEBI:58429"/>
        <dbReference type="EC" id="3.1.3.12"/>
    </reaction>
</comment>
<dbReference type="InterPro" id="IPR003337">
    <property type="entry name" value="Trehalose_PPase"/>
</dbReference>
<dbReference type="SUPFAM" id="SSF56784">
    <property type="entry name" value="HAD-like"/>
    <property type="match status" value="1"/>
</dbReference>